<proteinExistence type="inferred from homology"/>
<evidence type="ECO:0000256" key="10">
    <source>
        <dbReference type="RuleBase" id="RU361169"/>
    </source>
</evidence>
<comment type="similarity">
    <text evidence="1 10">Belongs to the glycosyl hydrolase 28 family.</text>
</comment>
<organism evidence="12 13">
    <name type="scientific">Apolygus lucorum</name>
    <name type="common">Small green plant bug</name>
    <name type="synonym">Lygocoris lucorum</name>
    <dbReference type="NCBI Taxonomy" id="248454"/>
    <lineage>
        <taxon>Eukaryota</taxon>
        <taxon>Metazoa</taxon>
        <taxon>Ecdysozoa</taxon>
        <taxon>Arthropoda</taxon>
        <taxon>Hexapoda</taxon>
        <taxon>Insecta</taxon>
        <taxon>Pterygota</taxon>
        <taxon>Neoptera</taxon>
        <taxon>Paraneoptera</taxon>
        <taxon>Hemiptera</taxon>
        <taxon>Heteroptera</taxon>
        <taxon>Panheteroptera</taxon>
        <taxon>Cimicomorpha</taxon>
        <taxon>Miridae</taxon>
        <taxon>Mirini</taxon>
        <taxon>Apolygus</taxon>
    </lineage>
</organism>
<evidence type="ECO:0000313" key="12">
    <source>
        <dbReference type="EMBL" id="KAF6211580.1"/>
    </source>
</evidence>
<feature type="signal peptide" evidence="11">
    <location>
        <begin position="1"/>
        <end position="17"/>
    </location>
</feature>
<dbReference type="EC" id="3.2.1.15" evidence="2"/>
<evidence type="ECO:0000256" key="11">
    <source>
        <dbReference type="SAM" id="SignalP"/>
    </source>
</evidence>
<accession>A0A8S9XRD3</accession>
<dbReference type="InterPro" id="IPR011050">
    <property type="entry name" value="Pectin_lyase_fold/virulence"/>
</dbReference>
<dbReference type="PANTHER" id="PTHR31884">
    <property type="entry name" value="POLYGALACTURONASE"/>
    <property type="match status" value="1"/>
</dbReference>
<keyword evidence="13" id="KW-1185">Reference proteome</keyword>
<comment type="caution">
    <text evidence="12">The sequence shown here is derived from an EMBL/GenBank/DDBJ whole genome shotgun (WGS) entry which is preliminary data.</text>
</comment>
<evidence type="ECO:0000256" key="9">
    <source>
        <dbReference type="ARBA" id="ARBA00034074"/>
    </source>
</evidence>
<dbReference type="InterPro" id="IPR050434">
    <property type="entry name" value="Glycosyl_hydrlase_28"/>
</dbReference>
<evidence type="ECO:0000313" key="13">
    <source>
        <dbReference type="Proteomes" id="UP000466442"/>
    </source>
</evidence>
<evidence type="ECO:0000256" key="6">
    <source>
        <dbReference type="ARBA" id="ARBA00023157"/>
    </source>
</evidence>
<protein>
    <recommendedName>
        <fullName evidence="2">endo-polygalacturonase</fullName>
        <ecNumber evidence="2">3.2.1.15</ecNumber>
    </recommendedName>
</protein>
<dbReference type="EMBL" id="WIXP02000004">
    <property type="protein sequence ID" value="KAF6211580.1"/>
    <property type="molecule type" value="Genomic_DNA"/>
</dbReference>
<gene>
    <name evidence="12" type="ORF">GE061_012093</name>
</gene>
<feature type="chain" id="PRO_5035773001" description="endo-polygalacturonase" evidence="11">
    <location>
        <begin position="18"/>
        <end position="352"/>
    </location>
</feature>
<dbReference type="AlphaFoldDB" id="A0A8S9XRD3"/>
<dbReference type="GO" id="GO:0045490">
    <property type="term" value="P:pectin catabolic process"/>
    <property type="evidence" value="ECO:0007669"/>
    <property type="project" value="TreeGrafter"/>
</dbReference>
<dbReference type="PANTHER" id="PTHR31884:SF1">
    <property type="entry name" value="POLYGALACTURONASE"/>
    <property type="match status" value="1"/>
</dbReference>
<evidence type="ECO:0000256" key="5">
    <source>
        <dbReference type="ARBA" id="ARBA00022801"/>
    </source>
</evidence>
<comment type="catalytic activity">
    <reaction evidence="9">
        <text>(1,4-alpha-D-galacturonosyl)n+m + H2O = (1,4-alpha-D-galacturonosyl)n + (1,4-alpha-D-galacturonosyl)m.</text>
        <dbReference type="EC" id="3.2.1.15"/>
    </reaction>
</comment>
<keyword evidence="6" id="KW-1015">Disulfide bond</keyword>
<dbReference type="InterPro" id="IPR006626">
    <property type="entry name" value="PbH1"/>
</dbReference>
<evidence type="ECO:0000256" key="7">
    <source>
        <dbReference type="ARBA" id="ARBA00023295"/>
    </source>
</evidence>
<dbReference type="InterPro" id="IPR012334">
    <property type="entry name" value="Pectin_lyas_fold"/>
</dbReference>
<dbReference type="Gene3D" id="2.160.20.10">
    <property type="entry name" value="Single-stranded right-handed beta-helix, Pectin lyase-like"/>
    <property type="match status" value="1"/>
</dbReference>
<sequence>MKVEIFALGCLLTVAAAIEVNNIQQLEAAKKGNDKVITLKNIQVPAGQSLNLETNLKPGTTVEFAGRITFGHQNWDGPLVRIKGKNLNIIGKPGHVIDGEGHRWWDHKGQRGSKKPNAIYVQLENSKVNGLYLKNAPAWGFSVNGCKDVDFTNINVDNKDGHTKGALNTDGFGIAASRNVKIMNSRVNNQDDCLALQSDCDHIYFDNNVCEGGHGIAVIGGYGNPKPITNIFIRGCQVIKNNIGIRVKTMRGGKGLIKGVTFDNIVLKDISDTGIMIMGNYYNGGPTGEPTNGCPITDLTINNVRGNVLNNGTNVRIVVASDASNWKWNSNVQGGKQKRECKGMPKGVKVPC</sequence>
<keyword evidence="8" id="KW-0961">Cell wall biogenesis/degradation</keyword>
<evidence type="ECO:0000256" key="3">
    <source>
        <dbReference type="ARBA" id="ARBA00022729"/>
    </source>
</evidence>
<evidence type="ECO:0000256" key="1">
    <source>
        <dbReference type="ARBA" id="ARBA00008834"/>
    </source>
</evidence>
<evidence type="ECO:0000256" key="8">
    <source>
        <dbReference type="ARBA" id="ARBA00023316"/>
    </source>
</evidence>
<dbReference type="GO" id="GO:0005576">
    <property type="term" value="C:extracellular region"/>
    <property type="evidence" value="ECO:0007669"/>
    <property type="project" value="TreeGrafter"/>
</dbReference>
<keyword evidence="3 11" id="KW-0732">Signal</keyword>
<dbReference type="SMART" id="SM00710">
    <property type="entry name" value="PbH1"/>
    <property type="match status" value="5"/>
</dbReference>
<dbReference type="SUPFAM" id="SSF51126">
    <property type="entry name" value="Pectin lyase-like"/>
    <property type="match status" value="1"/>
</dbReference>
<evidence type="ECO:0000256" key="4">
    <source>
        <dbReference type="ARBA" id="ARBA00022737"/>
    </source>
</evidence>
<dbReference type="Proteomes" id="UP000466442">
    <property type="component" value="Unassembled WGS sequence"/>
</dbReference>
<dbReference type="Pfam" id="PF00295">
    <property type="entry name" value="Glyco_hydro_28"/>
    <property type="match status" value="1"/>
</dbReference>
<evidence type="ECO:0000256" key="2">
    <source>
        <dbReference type="ARBA" id="ARBA00012736"/>
    </source>
</evidence>
<keyword evidence="7 10" id="KW-0326">Glycosidase</keyword>
<dbReference type="InterPro" id="IPR000743">
    <property type="entry name" value="Glyco_hydro_28"/>
</dbReference>
<dbReference type="GO" id="GO:0004650">
    <property type="term" value="F:polygalacturonase activity"/>
    <property type="evidence" value="ECO:0007669"/>
    <property type="project" value="UniProtKB-EC"/>
</dbReference>
<keyword evidence="4" id="KW-0677">Repeat</keyword>
<dbReference type="GO" id="GO:0071555">
    <property type="term" value="P:cell wall organization"/>
    <property type="evidence" value="ECO:0007669"/>
    <property type="project" value="UniProtKB-KW"/>
</dbReference>
<dbReference type="OrthoDB" id="187139at2759"/>
<reference evidence="12" key="1">
    <citation type="journal article" date="2021" name="Mol. Ecol. Resour.">
        <title>Apolygus lucorum genome provides insights into omnivorousness and mesophyll feeding.</title>
        <authorList>
            <person name="Liu Y."/>
            <person name="Liu H."/>
            <person name="Wang H."/>
            <person name="Huang T."/>
            <person name="Liu B."/>
            <person name="Yang B."/>
            <person name="Yin L."/>
            <person name="Li B."/>
            <person name="Zhang Y."/>
            <person name="Zhang S."/>
            <person name="Jiang F."/>
            <person name="Zhang X."/>
            <person name="Ren Y."/>
            <person name="Wang B."/>
            <person name="Wang S."/>
            <person name="Lu Y."/>
            <person name="Wu K."/>
            <person name="Fan W."/>
            <person name="Wang G."/>
        </authorList>
    </citation>
    <scope>NUCLEOTIDE SEQUENCE</scope>
    <source>
        <strain evidence="12">12Hb</strain>
    </source>
</reference>
<name>A0A8S9XRD3_APOLU</name>
<keyword evidence="5 10" id="KW-0378">Hydrolase</keyword>